<dbReference type="STRING" id="1003.SAMN04488541_10728"/>
<gene>
    <name evidence="1" type="ORF">SAMN04488541_10728</name>
</gene>
<sequence length="63" mass="7356">MKTLKEKFAQFEMTKEQMKQVKGGANWICRNEDTGQDELYFNYDSPQEIALDTGFRNGTCEQL</sequence>
<dbReference type="RefSeq" id="WP_091549475.1">
    <property type="nucleotide sequence ID" value="NZ_FONY01000072.1"/>
</dbReference>
<keyword evidence="2" id="KW-1185">Reference proteome</keyword>
<protein>
    <submittedName>
        <fullName evidence="1">Natural product</fullName>
    </submittedName>
</protein>
<evidence type="ECO:0000313" key="2">
    <source>
        <dbReference type="Proteomes" id="UP000199513"/>
    </source>
</evidence>
<reference evidence="1 2" key="1">
    <citation type="submission" date="2016-10" db="EMBL/GenBank/DDBJ databases">
        <authorList>
            <person name="de Groot N.N."/>
        </authorList>
    </citation>
    <scope>NUCLEOTIDE SEQUENCE [LARGE SCALE GENOMIC DNA]</scope>
    <source>
        <strain>GEY</strain>
        <strain evidence="2">DSM 9560</strain>
    </source>
</reference>
<evidence type="ECO:0000313" key="1">
    <source>
        <dbReference type="EMBL" id="SFF59257.1"/>
    </source>
</evidence>
<dbReference type="AlphaFoldDB" id="A0A1I2K220"/>
<organism evidence="1 2">
    <name type="scientific">Thermoflexibacter ruber</name>
    <dbReference type="NCBI Taxonomy" id="1003"/>
    <lineage>
        <taxon>Bacteria</taxon>
        <taxon>Pseudomonadati</taxon>
        <taxon>Bacteroidota</taxon>
        <taxon>Cytophagia</taxon>
        <taxon>Cytophagales</taxon>
        <taxon>Thermoflexibacteraceae</taxon>
        <taxon>Thermoflexibacter</taxon>
    </lineage>
</organism>
<accession>A0A1I2K220</accession>
<dbReference type="EMBL" id="FONY01000072">
    <property type="protein sequence ID" value="SFF59257.1"/>
    <property type="molecule type" value="Genomic_DNA"/>
</dbReference>
<dbReference type="Proteomes" id="UP000199513">
    <property type="component" value="Unassembled WGS sequence"/>
</dbReference>
<name>A0A1I2K220_9BACT</name>
<proteinExistence type="predicted"/>